<proteinExistence type="predicted"/>
<protein>
    <submittedName>
        <fullName evidence="1">Uncharacterized protein</fullName>
    </submittedName>
</protein>
<dbReference type="EMBL" id="ON529858">
    <property type="protein sequence ID" value="UTC29866.1"/>
    <property type="molecule type" value="Genomic_DNA"/>
</dbReference>
<dbReference type="Gene3D" id="2.60.40.2100">
    <property type="match status" value="1"/>
</dbReference>
<keyword evidence="2" id="KW-1185">Reference proteome</keyword>
<accession>A0A9E7N7V0</accession>
<evidence type="ECO:0000313" key="2">
    <source>
        <dbReference type="Proteomes" id="UP001057427"/>
    </source>
</evidence>
<organism evidence="1 2">
    <name type="scientific">Brevundimonas phage vB_BgoS-Bajun</name>
    <dbReference type="NCBI Taxonomy" id="2948594"/>
    <lineage>
        <taxon>Viruses</taxon>
        <taxon>Duplodnaviria</taxon>
        <taxon>Heunggongvirae</taxon>
        <taxon>Uroviricota</taxon>
        <taxon>Caudoviricetes</taxon>
        <taxon>Dolichocephalovirinae</taxon>
    </lineage>
</organism>
<reference evidence="1" key="1">
    <citation type="submission" date="2022-05" db="EMBL/GenBank/DDBJ databases">
        <authorList>
            <person name="Friedrich I."/>
            <person name="Poehlein A."/>
            <person name="Schneider D."/>
            <person name="Hertel R."/>
            <person name="Daniel R."/>
        </authorList>
    </citation>
    <scope>NUCLEOTIDE SEQUENCE</scope>
</reference>
<dbReference type="Proteomes" id="UP001057427">
    <property type="component" value="Segment"/>
</dbReference>
<name>A0A9E7N7V0_9CAUD</name>
<gene>
    <name evidence="1" type="ORF">BAJUN_02360</name>
</gene>
<sequence>MPLKNARSDTPGARANLLPGEVKHQRADDLLLIRGNGNRKLEIDLERWRSDAAPADGVSGAPLLRSGSGVSWDASLAPSCEVNGHTTVDAAPAAYGVPGLMITGLGTPLDVQSGRVLVETFYLASDTIHVVDLAINVTENPGPPVRFGLVDSTGEIIFEQRLSNTVLGRNAVAVNMDITYGTYHLMIWCGSSFQMSQVQGVRIEQGMTFDERTPQFLRRRQTASPMGTALAYHGIEFNDVLSATPGEDHAILMSWELTT</sequence>
<evidence type="ECO:0000313" key="1">
    <source>
        <dbReference type="EMBL" id="UTC29866.1"/>
    </source>
</evidence>